<proteinExistence type="predicted"/>
<dbReference type="EMBL" id="BRYB01006476">
    <property type="protein sequence ID" value="GMI58568.1"/>
    <property type="molecule type" value="Genomic_DNA"/>
</dbReference>
<protein>
    <submittedName>
        <fullName evidence="1">Uncharacterized protein</fullName>
    </submittedName>
</protein>
<sequence>YYSGDQMVLESVLAKFQQMGVKFAVAGRDGASAIDDEWLDMFEPMQGSWDISSSRIRKGEINPDGTPTVFVRPII</sequence>
<gene>
    <name evidence="1" type="ORF">TeGR_g11702</name>
</gene>
<evidence type="ECO:0000313" key="2">
    <source>
        <dbReference type="Proteomes" id="UP001165060"/>
    </source>
</evidence>
<keyword evidence="2" id="KW-1185">Reference proteome</keyword>
<evidence type="ECO:0000313" key="1">
    <source>
        <dbReference type="EMBL" id="GMI58568.1"/>
    </source>
</evidence>
<name>A0ABQ6NF35_9STRA</name>
<accession>A0ABQ6NF35</accession>
<organism evidence="1 2">
    <name type="scientific">Tetraparma gracilis</name>
    <dbReference type="NCBI Taxonomy" id="2962635"/>
    <lineage>
        <taxon>Eukaryota</taxon>
        <taxon>Sar</taxon>
        <taxon>Stramenopiles</taxon>
        <taxon>Ochrophyta</taxon>
        <taxon>Bolidophyceae</taxon>
        <taxon>Parmales</taxon>
        <taxon>Triparmaceae</taxon>
        <taxon>Tetraparma</taxon>
    </lineage>
</organism>
<dbReference type="Proteomes" id="UP001165060">
    <property type="component" value="Unassembled WGS sequence"/>
</dbReference>
<reference evidence="1 2" key="1">
    <citation type="journal article" date="2023" name="Commun. Biol.">
        <title>Genome analysis of Parmales, the sister group of diatoms, reveals the evolutionary specialization of diatoms from phago-mixotrophs to photoautotrophs.</title>
        <authorList>
            <person name="Ban H."/>
            <person name="Sato S."/>
            <person name="Yoshikawa S."/>
            <person name="Yamada K."/>
            <person name="Nakamura Y."/>
            <person name="Ichinomiya M."/>
            <person name="Sato N."/>
            <person name="Blanc-Mathieu R."/>
            <person name="Endo H."/>
            <person name="Kuwata A."/>
            <person name="Ogata H."/>
        </authorList>
    </citation>
    <scope>NUCLEOTIDE SEQUENCE [LARGE SCALE GENOMIC DNA]</scope>
</reference>
<feature type="non-terminal residue" evidence="1">
    <location>
        <position position="1"/>
    </location>
</feature>
<comment type="caution">
    <text evidence="1">The sequence shown here is derived from an EMBL/GenBank/DDBJ whole genome shotgun (WGS) entry which is preliminary data.</text>
</comment>